<accession>A0AAV1YY43</accession>
<organism evidence="3 4">
    <name type="scientific">Larinioides sclopetarius</name>
    <dbReference type="NCBI Taxonomy" id="280406"/>
    <lineage>
        <taxon>Eukaryota</taxon>
        <taxon>Metazoa</taxon>
        <taxon>Ecdysozoa</taxon>
        <taxon>Arthropoda</taxon>
        <taxon>Chelicerata</taxon>
        <taxon>Arachnida</taxon>
        <taxon>Araneae</taxon>
        <taxon>Araneomorphae</taxon>
        <taxon>Entelegynae</taxon>
        <taxon>Araneoidea</taxon>
        <taxon>Araneidae</taxon>
        <taxon>Larinioides</taxon>
    </lineage>
</organism>
<feature type="non-terminal residue" evidence="3">
    <location>
        <position position="109"/>
    </location>
</feature>
<dbReference type="Pfam" id="PF05199">
    <property type="entry name" value="GMC_oxred_C"/>
    <property type="match status" value="1"/>
</dbReference>
<dbReference type="PANTHER" id="PTHR11552:SF227">
    <property type="entry name" value="GLUCOSE DEHYDROGENASE [FAD, QUINONE]-LIKE PROTEIN"/>
    <property type="match status" value="1"/>
</dbReference>
<evidence type="ECO:0000256" key="1">
    <source>
        <dbReference type="ARBA" id="ARBA00010790"/>
    </source>
</evidence>
<dbReference type="InterPro" id="IPR007867">
    <property type="entry name" value="GMC_OxRtase_C"/>
</dbReference>
<sequence length="109" mass="11938">MEQVELSQFKTVYPNCAANTMNTDKFFECLTRNVVLTFSHHAGTCKMGDPKDHTTDVDPHLRVKGIEGLRIVDASVMPIVTSGSTNAPTIMIAEKASDIIKQTIRCPTG</sequence>
<keyword evidence="4" id="KW-1185">Reference proteome</keyword>
<protein>
    <recommendedName>
        <fullName evidence="2">Glucose-methanol-choline oxidoreductase C-terminal domain-containing protein</fullName>
    </recommendedName>
</protein>
<reference evidence="3 4" key="1">
    <citation type="submission" date="2024-04" db="EMBL/GenBank/DDBJ databases">
        <authorList>
            <person name="Rising A."/>
            <person name="Reimegard J."/>
            <person name="Sonavane S."/>
            <person name="Akerstrom W."/>
            <person name="Nylinder S."/>
            <person name="Hedman E."/>
            <person name="Kallberg Y."/>
        </authorList>
    </citation>
    <scope>NUCLEOTIDE SEQUENCE [LARGE SCALE GENOMIC DNA]</scope>
</reference>
<proteinExistence type="inferred from homology"/>
<comment type="caution">
    <text evidence="3">The sequence shown here is derived from an EMBL/GenBank/DDBJ whole genome shotgun (WGS) entry which is preliminary data.</text>
</comment>
<evidence type="ECO:0000313" key="3">
    <source>
        <dbReference type="EMBL" id="CAL1262834.1"/>
    </source>
</evidence>
<feature type="domain" description="Glucose-methanol-choline oxidoreductase C-terminal" evidence="2">
    <location>
        <begin position="14"/>
        <end position="93"/>
    </location>
</feature>
<dbReference type="GO" id="GO:0050660">
    <property type="term" value="F:flavin adenine dinucleotide binding"/>
    <property type="evidence" value="ECO:0007669"/>
    <property type="project" value="InterPro"/>
</dbReference>
<dbReference type="SUPFAM" id="SSF51905">
    <property type="entry name" value="FAD/NAD(P)-binding domain"/>
    <property type="match status" value="1"/>
</dbReference>
<dbReference type="Gene3D" id="3.50.50.60">
    <property type="entry name" value="FAD/NAD(P)-binding domain"/>
    <property type="match status" value="1"/>
</dbReference>
<dbReference type="EMBL" id="CAXIEN010000007">
    <property type="protein sequence ID" value="CAL1262834.1"/>
    <property type="molecule type" value="Genomic_DNA"/>
</dbReference>
<evidence type="ECO:0000259" key="2">
    <source>
        <dbReference type="Pfam" id="PF05199"/>
    </source>
</evidence>
<dbReference type="PANTHER" id="PTHR11552">
    <property type="entry name" value="GLUCOSE-METHANOL-CHOLINE GMC OXIDOREDUCTASE"/>
    <property type="match status" value="1"/>
</dbReference>
<dbReference type="InterPro" id="IPR036188">
    <property type="entry name" value="FAD/NAD-bd_sf"/>
</dbReference>
<dbReference type="GO" id="GO:0016614">
    <property type="term" value="F:oxidoreductase activity, acting on CH-OH group of donors"/>
    <property type="evidence" value="ECO:0007669"/>
    <property type="project" value="InterPro"/>
</dbReference>
<dbReference type="Gene3D" id="3.30.410.40">
    <property type="match status" value="1"/>
</dbReference>
<name>A0AAV1YY43_9ARAC</name>
<dbReference type="AlphaFoldDB" id="A0AAV1YY43"/>
<dbReference type="Proteomes" id="UP001497382">
    <property type="component" value="Unassembled WGS sequence"/>
</dbReference>
<dbReference type="InterPro" id="IPR012132">
    <property type="entry name" value="GMC_OxRdtase"/>
</dbReference>
<gene>
    <name evidence="3" type="ORF">LARSCL_LOCUS1223</name>
</gene>
<comment type="similarity">
    <text evidence="1">Belongs to the GMC oxidoreductase family.</text>
</comment>
<evidence type="ECO:0000313" key="4">
    <source>
        <dbReference type="Proteomes" id="UP001497382"/>
    </source>
</evidence>